<evidence type="ECO:0000313" key="1">
    <source>
        <dbReference type="EMBL" id="CAB4963591.1"/>
    </source>
</evidence>
<dbReference type="EMBL" id="CAFBNS010000120">
    <property type="protein sequence ID" value="CAB4963591.1"/>
    <property type="molecule type" value="Genomic_DNA"/>
</dbReference>
<proteinExistence type="predicted"/>
<accession>A0A6J7L6C0</accession>
<organism evidence="1">
    <name type="scientific">freshwater metagenome</name>
    <dbReference type="NCBI Taxonomy" id="449393"/>
    <lineage>
        <taxon>unclassified sequences</taxon>
        <taxon>metagenomes</taxon>
        <taxon>ecological metagenomes</taxon>
    </lineage>
</organism>
<dbReference type="AlphaFoldDB" id="A0A6J7L6C0"/>
<reference evidence="1" key="1">
    <citation type="submission" date="2020-05" db="EMBL/GenBank/DDBJ databases">
        <authorList>
            <person name="Chiriac C."/>
            <person name="Salcher M."/>
            <person name="Ghai R."/>
            <person name="Kavagutti S V."/>
        </authorList>
    </citation>
    <scope>NUCLEOTIDE SEQUENCE</scope>
</reference>
<name>A0A6J7L6C0_9ZZZZ</name>
<gene>
    <name evidence="1" type="ORF">UFOPK3874_00701</name>
</gene>
<sequence>MLKVFFDAAGADARVEVVTKAAATTTARTRTPFLFTSFIVSLSGEFEPQFFGVFVDTRRQVVIT</sequence>
<protein>
    <submittedName>
        <fullName evidence="1">Unannotated protein</fullName>
    </submittedName>
</protein>